<accession>A0ABS2Q9M5</accession>
<evidence type="ECO:0000256" key="2">
    <source>
        <dbReference type="ARBA" id="ARBA00010742"/>
    </source>
</evidence>
<dbReference type="PANTHER" id="PTHR30024:SF47">
    <property type="entry name" value="TAURINE-BINDING PERIPLASMIC PROTEIN"/>
    <property type="match status" value="1"/>
</dbReference>
<dbReference type="RefSeq" id="WP_205006709.1">
    <property type="nucleotide sequence ID" value="NZ_CBCRXA010000018.1"/>
</dbReference>
<keyword evidence="3 4" id="KW-0732">Signal</keyword>
<dbReference type="InterPro" id="IPR015168">
    <property type="entry name" value="SsuA/THI5"/>
</dbReference>
<evidence type="ECO:0000256" key="4">
    <source>
        <dbReference type="SAM" id="SignalP"/>
    </source>
</evidence>
<gene>
    <name evidence="6" type="ORF">JOC27_001593</name>
</gene>
<name>A0ABS2Q9M5_9BACL</name>
<reference evidence="6 7" key="1">
    <citation type="submission" date="2021-01" db="EMBL/GenBank/DDBJ databases">
        <title>Genomic Encyclopedia of Type Strains, Phase IV (KMG-IV): sequencing the most valuable type-strain genomes for metagenomic binning, comparative biology and taxonomic classification.</title>
        <authorList>
            <person name="Goeker M."/>
        </authorList>
    </citation>
    <scope>NUCLEOTIDE SEQUENCE [LARGE SCALE GENOMIC DNA]</scope>
    <source>
        <strain evidence="6 7">DSM 100968</strain>
    </source>
</reference>
<proteinExistence type="inferred from homology"/>
<dbReference type="Proteomes" id="UP000823201">
    <property type="component" value="Unassembled WGS sequence"/>
</dbReference>
<comment type="subcellular location">
    <subcellularLocation>
        <location evidence="1">Periplasm</location>
    </subcellularLocation>
</comment>
<evidence type="ECO:0000256" key="1">
    <source>
        <dbReference type="ARBA" id="ARBA00004418"/>
    </source>
</evidence>
<sequence length="326" mass="35150">MKRKLSVAGLLLLVLLLVAGCGNNASSSSSGGKKLVDLQMGTEAWIGYGPWWIAKEKGIFKKNGINANIVMFKQDSDINAAFASDKVQVANIASHTAMRMAANNAIDLKSIVFMDQSMTADAMITSAKYKSLSALKGKKVAYEEGTTSDLLFHQAVKTQGLKPSDFKVVYMAASDAGLALLSGKVDAAVTYEPYISSIIAKDKTVHSIYSGEQSPGLISDMTVVKSSYLKAHPEMKAKLQKVWSEAMTYWKAHPSEGNKIVADATGTSAGDLPTILKGIKFYTLSDQKQAAESGDLDKALTNIKNILTQQKELKKNISIKELLSIQ</sequence>
<evidence type="ECO:0000313" key="7">
    <source>
        <dbReference type="Proteomes" id="UP000823201"/>
    </source>
</evidence>
<dbReference type="EMBL" id="JAFBEV010000012">
    <property type="protein sequence ID" value="MBM7658140.1"/>
    <property type="molecule type" value="Genomic_DNA"/>
</dbReference>
<comment type="caution">
    <text evidence="6">The sequence shown here is derived from an EMBL/GenBank/DDBJ whole genome shotgun (WGS) entry which is preliminary data.</text>
</comment>
<feature type="domain" description="SsuA/THI5-like" evidence="5">
    <location>
        <begin position="50"/>
        <end position="256"/>
    </location>
</feature>
<keyword evidence="7" id="KW-1185">Reference proteome</keyword>
<dbReference type="Gene3D" id="3.40.190.10">
    <property type="entry name" value="Periplasmic binding protein-like II"/>
    <property type="match status" value="2"/>
</dbReference>
<feature type="chain" id="PRO_5045677309" evidence="4">
    <location>
        <begin position="20"/>
        <end position="326"/>
    </location>
</feature>
<dbReference type="PANTHER" id="PTHR30024">
    <property type="entry name" value="ALIPHATIC SULFONATES-BINDING PROTEIN-RELATED"/>
    <property type="match status" value="1"/>
</dbReference>
<feature type="signal peptide" evidence="4">
    <location>
        <begin position="1"/>
        <end position="19"/>
    </location>
</feature>
<comment type="similarity">
    <text evidence="2">Belongs to the bacterial solute-binding protein SsuA/TauA family.</text>
</comment>
<dbReference type="Pfam" id="PF09084">
    <property type="entry name" value="NMT1"/>
    <property type="match status" value="1"/>
</dbReference>
<evidence type="ECO:0000256" key="3">
    <source>
        <dbReference type="ARBA" id="ARBA00022729"/>
    </source>
</evidence>
<organism evidence="6 7">
    <name type="scientific">Sporolactobacillus spathodeae</name>
    <dbReference type="NCBI Taxonomy" id="1465502"/>
    <lineage>
        <taxon>Bacteria</taxon>
        <taxon>Bacillati</taxon>
        <taxon>Bacillota</taxon>
        <taxon>Bacilli</taxon>
        <taxon>Bacillales</taxon>
        <taxon>Sporolactobacillaceae</taxon>
        <taxon>Sporolactobacillus</taxon>
    </lineage>
</organism>
<evidence type="ECO:0000259" key="5">
    <source>
        <dbReference type="Pfam" id="PF09084"/>
    </source>
</evidence>
<evidence type="ECO:0000313" key="6">
    <source>
        <dbReference type="EMBL" id="MBM7658140.1"/>
    </source>
</evidence>
<dbReference type="PROSITE" id="PS51257">
    <property type="entry name" value="PROKAR_LIPOPROTEIN"/>
    <property type="match status" value="1"/>
</dbReference>
<protein>
    <submittedName>
        <fullName evidence="6">NitT/TauT family transport system substrate-binding protein</fullName>
    </submittedName>
</protein>
<dbReference type="SUPFAM" id="SSF53850">
    <property type="entry name" value="Periplasmic binding protein-like II"/>
    <property type="match status" value="1"/>
</dbReference>